<dbReference type="AlphaFoldDB" id="A0A160TKK5"/>
<dbReference type="InterPro" id="IPR041049">
    <property type="entry name" value="DUF5615"/>
</dbReference>
<protein>
    <recommendedName>
        <fullName evidence="1">DUF5615 domain-containing protein</fullName>
    </recommendedName>
</protein>
<proteinExistence type="predicted"/>
<feature type="domain" description="DUF5615" evidence="1">
    <location>
        <begin position="1"/>
        <end position="95"/>
    </location>
</feature>
<reference evidence="2" key="1">
    <citation type="submission" date="2015-10" db="EMBL/GenBank/DDBJ databases">
        <authorList>
            <person name="Gilbert D.G."/>
        </authorList>
    </citation>
    <scope>NUCLEOTIDE SEQUENCE</scope>
</reference>
<evidence type="ECO:0000259" key="1">
    <source>
        <dbReference type="Pfam" id="PF18480"/>
    </source>
</evidence>
<evidence type="ECO:0000313" key="2">
    <source>
        <dbReference type="EMBL" id="CUS43849.1"/>
    </source>
</evidence>
<organism evidence="2">
    <name type="scientific">hydrothermal vent metagenome</name>
    <dbReference type="NCBI Taxonomy" id="652676"/>
    <lineage>
        <taxon>unclassified sequences</taxon>
        <taxon>metagenomes</taxon>
        <taxon>ecological metagenomes</taxon>
    </lineage>
</organism>
<gene>
    <name evidence="2" type="ORF">MGWOODY_Smn3396</name>
</gene>
<accession>A0A160TKK5</accession>
<dbReference type="EMBL" id="CZQE01000092">
    <property type="protein sequence ID" value="CUS43849.1"/>
    <property type="molecule type" value="Genomic_DNA"/>
</dbReference>
<name>A0A160TKK5_9ZZZZ</name>
<sequence length="124" mass="13702">MRLFIDECLSPALARHLNQSGAHDALHPRDYGRLGERDDEVLARCLTEDRVIVTENAADFRKLVAREDIHPGLIILPNVTRDASLALLLAAIAYLKTLGSPSDVIVNHVLEIDVDGSVRLYPLP</sequence>
<dbReference type="Pfam" id="PF18480">
    <property type="entry name" value="DUF5615"/>
    <property type="match status" value="1"/>
</dbReference>